<evidence type="ECO:0000313" key="2">
    <source>
        <dbReference type="EMBL" id="KAA8826946.1"/>
    </source>
</evidence>
<comment type="caution">
    <text evidence="2">The sequence shown here is derived from an EMBL/GenBank/DDBJ whole genome shotgun (WGS) entry which is preliminary data.</text>
</comment>
<dbReference type="AlphaFoldDB" id="A0A5M9ZH89"/>
<dbReference type="Pfam" id="PF01797">
    <property type="entry name" value="Y1_Tnp"/>
    <property type="match status" value="1"/>
</dbReference>
<dbReference type="PANTHER" id="PTHR33360:SF2">
    <property type="entry name" value="TRANSPOSASE FOR INSERTION SEQUENCE ELEMENT IS200"/>
    <property type="match status" value="1"/>
</dbReference>
<dbReference type="NCBIfam" id="NF033573">
    <property type="entry name" value="transpos_IS200"/>
    <property type="match status" value="1"/>
</dbReference>
<evidence type="ECO:0000313" key="3">
    <source>
        <dbReference type="Proteomes" id="UP000410049"/>
    </source>
</evidence>
<dbReference type="SUPFAM" id="SSF143422">
    <property type="entry name" value="Transposase IS200-like"/>
    <property type="match status" value="1"/>
</dbReference>
<dbReference type="SMART" id="SM01321">
    <property type="entry name" value="Y1_Tnp"/>
    <property type="match status" value="1"/>
</dbReference>
<evidence type="ECO:0000259" key="1">
    <source>
        <dbReference type="SMART" id="SM01321"/>
    </source>
</evidence>
<gene>
    <name evidence="2" type="primary">tnpA</name>
    <name evidence="2" type="ORF">EMO91_10470</name>
</gene>
<dbReference type="InterPro" id="IPR002686">
    <property type="entry name" value="Transposase_17"/>
</dbReference>
<dbReference type="EMBL" id="RZUH01000009">
    <property type="protein sequence ID" value="KAA8826946.1"/>
    <property type="molecule type" value="Genomic_DNA"/>
</dbReference>
<organism evidence="2 3">
    <name type="scientific">Bifidobacterium myosotis</name>
    <dbReference type="NCBI Taxonomy" id="1630166"/>
    <lineage>
        <taxon>Bacteria</taxon>
        <taxon>Bacillati</taxon>
        <taxon>Actinomycetota</taxon>
        <taxon>Actinomycetes</taxon>
        <taxon>Bifidobacteriales</taxon>
        <taxon>Bifidobacteriaceae</taxon>
        <taxon>Bifidobacterium</taxon>
    </lineage>
</organism>
<proteinExistence type="predicted"/>
<dbReference type="GO" id="GO:0004803">
    <property type="term" value="F:transposase activity"/>
    <property type="evidence" value="ECO:0007669"/>
    <property type="project" value="InterPro"/>
</dbReference>
<name>A0A5M9ZH89_9BIFI</name>
<dbReference type="GO" id="GO:0003677">
    <property type="term" value="F:DNA binding"/>
    <property type="evidence" value="ECO:0007669"/>
    <property type="project" value="InterPro"/>
</dbReference>
<dbReference type="InterPro" id="IPR036515">
    <property type="entry name" value="Transposase_17_sf"/>
</dbReference>
<dbReference type="Proteomes" id="UP000410049">
    <property type="component" value="Unassembled WGS sequence"/>
</dbReference>
<accession>A0A5M9ZH89</accession>
<dbReference type="GO" id="GO:0006313">
    <property type="term" value="P:DNA transposition"/>
    <property type="evidence" value="ECO:0007669"/>
    <property type="project" value="InterPro"/>
</dbReference>
<dbReference type="Gene3D" id="3.30.70.1290">
    <property type="entry name" value="Transposase IS200-like"/>
    <property type="match status" value="1"/>
</dbReference>
<protein>
    <submittedName>
        <fullName evidence="2">IS200/IS605 family transposase</fullName>
    </submittedName>
</protein>
<reference evidence="2 3" key="1">
    <citation type="journal article" date="2019" name="Syst. Appl. Microbiol.">
        <title>Characterization of Bifidobacterium species in feaces of the Egyptian fruit bat: Description of B. vespertilionis sp. nov. and B. rousetti sp. nov.</title>
        <authorList>
            <person name="Modesto M."/>
            <person name="Satti M."/>
            <person name="Watanabe K."/>
            <person name="Puglisi E."/>
            <person name="Morelli L."/>
            <person name="Huang C.-H."/>
            <person name="Liou J.-S."/>
            <person name="Miyashita M."/>
            <person name="Tamura T."/>
            <person name="Saito S."/>
            <person name="Mori K."/>
            <person name="Huang L."/>
            <person name="Sciavilla P."/>
            <person name="Sandri C."/>
            <person name="Spiezio C."/>
            <person name="Vitali F."/>
            <person name="Cavalieri D."/>
            <person name="Perpetuini G."/>
            <person name="Tofalo R."/>
            <person name="Bonetti A."/>
            <person name="Arita M."/>
            <person name="Mattarelli P."/>
        </authorList>
    </citation>
    <scope>NUCLEOTIDE SEQUENCE [LARGE SCALE GENOMIC DNA]</scope>
    <source>
        <strain evidence="2 3">RST17</strain>
    </source>
</reference>
<dbReference type="PANTHER" id="PTHR33360">
    <property type="entry name" value="TRANSPOSASE FOR INSERTION SEQUENCE ELEMENT IS200"/>
    <property type="match status" value="1"/>
</dbReference>
<sequence length="138" mass="16188">MVENDGLRKGRHCVFDMHAHLVFVTKYRHPVFTGEHLDRLGRIFSDVCERFGCHLDEFNGEVDHVHLLVSFPPTVQISRLVNSLKGVSSRYMRRDYPELARHYWRAQRLWSASYYAGTNGGAPLETLRRYIENQNRPD</sequence>
<dbReference type="RefSeq" id="WP_150379902.1">
    <property type="nucleotide sequence ID" value="NZ_RZUH01000009.1"/>
</dbReference>
<feature type="domain" description="Transposase IS200-like" evidence="1">
    <location>
        <begin position="14"/>
        <end position="134"/>
    </location>
</feature>